<dbReference type="Proteomes" id="UP000516373">
    <property type="component" value="Chromosome"/>
</dbReference>
<dbReference type="EMBL" id="AP023439">
    <property type="protein sequence ID" value="BCL21048.1"/>
    <property type="molecule type" value="Genomic_DNA"/>
</dbReference>
<feature type="transmembrane region" description="Helical" evidence="1">
    <location>
        <begin position="89"/>
        <end position="109"/>
    </location>
</feature>
<name>A0A7G1ND16_9ACTN</name>
<reference evidence="2 3" key="1">
    <citation type="journal article" date="2014" name="Int. J. Syst. Evol. Microbiol.">
        <title>Complete genome sequence of Corynebacterium casei LMG S-19264T (=DSM 44701T), isolated from a smear-ripened cheese.</title>
        <authorList>
            <consortium name="US DOE Joint Genome Institute (JGI-PGF)"/>
            <person name="Walter F."/>
            <person name="Albersmeier A."/>
            <person name="Kalinowski J."/>
            <person name="Ruckert C."/>
        </authorList>
    </citation>
    <scope>NUCLEOTIDE SEQUENCE [LARGE SCALE GENOMIC DNA]</scope>
    <source>
        <strain evidence="2 3">JCM 4255</strain>
    </source>
</reference>
<keyword evidence="1" id="KW-0812">Transmembrane</keyword>
<gene>
    <name evidence="2" type="ORF">GCM10017668_28910</name>
</gene>
<feature type="transmembrane region" description="Helical" evidence="1">
    <location>
        <begin position="16"/>
        <end position="34"/>
    </location>
</feature>
<dbReference type="KEGG" id="stui:GCM10017668_28910"/>
<keyword evidence="1" id="KW-0472">Membrane</keyword>
<proteinExistence type="predicted"/>
<evidence type="ECO:0000256" key="1">
    <source>
        <dbReference type="SAM" id="Phobius"/>
    </source>
</evidence>
<dbReference type="AlphaFoldDB" id="A0A7G1ND16"/>
<feature type="transmembrane region" description="Helical" evidence="1">
    <location>
        <begin position="129"/>
        <end position="150"/>
    </location>
</feature>
<feature type="transmembrane region" description="Helical" evidence="1">
    <location>
        <begin position="46"/>
        <end position="69"/>
    </location>
</feature>
<evidence type="ECO:0000313" key="2">
    <source>
        <dbReference type="EMBL" id="BCL21048.1"/>
    </source>
</evidence>
<keyword evidence="1" id="KW-1133">Transmembrane helix</keyword>
<accession>A0A7G1ND16</accession>
<organism evidence="2 3">
    <name type="scientific">Streptomyces tuirus</name>
    <dbReference type="NCBI Taxonomy" id="68278"/>
    <lineage>
        <taxon>Bacteria</taxon>
        <taxon>Bacillati</taxon>
        <taxon>Actinomycetota</taxon>
        <taxon>Actinomycetes</taxon>
        <taxon>Kitasatosporales</taxon>
        <taxon>Streptomycetaceae</taxon>
        <taxon>Streptomyces</taxon>
    </lineage>
</organism>
<evidence type="ECO:0000313" key="3">
    <source>
        <dbReference type="Proteomes" id="UP000516373"/>
    </source>
</evidence>
<protein>
    <submittedName>
        <fullName evidence="2">Uncharacterized protein</fullName>
    </submittedName>
</protein>
<sequence length="167" mass="16981">MVATGVSSGILSDVTLIRAVAIGFLAGGAGALIFDPRGEGLDHLRLAMLTGLLVGQLLTVPVSLVCGVVRSRPRKGNPSRPYDFSMGSLLMALGVLVVIQARAAVTWLSTEPTPGGVGDPDGETSIAGLAGLSGCLMVLVGLTLLANGVWTSTRTGALRPVMEASQD</sequence>